<proteinExistence type="predicted"/>
<reference evidence="1" key="1">
    <citation type="submission" date="2020-05" db="EMBL/GenBank/DDBJ databases">
        <authorList>
            <person name="Chiriac C."/>
            <person name="Salcher M."/>
            <person name="Ghai R."/>
            <person name="Kavagutti S V."/>
        </authorList>
    </citation>
    <scope>NUCLEOTIDE SEQUENCE</scope>
</reference>
<dbReference type="InterPro" id="IPR025629">
    <property type="entry name" value="DUF4287"/>
</dbReference>
<name>A0A6J6BQB8_9ZZZZ</name>
<dbReference type="EMBL" id="CAEZSB010000125">
    <property type="protein sequence ID" value="CAB4540378.1"/>
    <property type="molecule type" value="Genomic_DNA"/>
</dbReference>
<dbReference type="Pfam" id="PF14117">
    <property type="entry name" value="DUF4287"/>
    <property type="match status" value="1"/>
</dbReference>
<sequence length="70" mass="8013">MAEKKVTGPASYFPSIEKKYGKPIEHWMKELKKVSKLAHMEQVAHLKEKFEMGHGHANAIVAVFRKKHGL</sequence>
<organism evidence="1">
    <name type="scientific">freshwater metagenome</name>
    <dbReference type="NCBI Taxonomy" id="449393"/>
    <lineage>
        <taxon>unclassified sequences</taxon>
        <taxon>metagenomes</taxon>
        <taxon>ecological metagenomes</taxon>
    </lineage>
</organism>
<accession>A0A6J6BQB8</accession>
<protein>
    <submittedName>
        <fullName evidence="1">Unannotated protein</fullName>
    </submittedName>
</protein>
<gene>
    <name evidence="1" type="ORF">UFOPK1395_01016</name>
</gene>
<evidence type="ECO:0000313" key="1">
    <source>
        <dbReference type="EMBL" id="CAB4540378.1"/>
    </source>
</evidence>
<dbReference type="AlphaFoldDB" id="A0A6J6BQB8"/>